<sequence length="101" mass="11618">MRLAKLAMCDDSFVRALFIKLRGIEHIKEEITGDHRISVHHVFFDGEYFEVTITPFKERDQGACDCLFLVKPARANGDVIEQCFVGSGWMKSDEIIKRLEV</sequence>
<dbReference type="AlphaFoldDB" id="I3DK91"/>
<keyword evidence="2" id="KW-1185">Reference proteome</keyword>
<comment type="caution">
    <text evidence="1">The sequence shown here is derived from an EMBL/GenBank/DDBJ whole genome shotgun (WGS) entry which is preliminary data.</text>
</comment>
<organism evidence="1 2">
    <name type="scientific">Pasteurella bettyae CCUG 2042</name>
    <dbReference type="NCBI Taxonomy" id="1095749"/>
    <lineage>
        <taxon>Bacteria</taxon>
        <taxon>Pseudomonadati</taxon>
        <taxon>Pseudomonadota</taxon>
        <taxon>Gammaproteobacteria</taxon>
        <taxon>Pasteurellales</taxon>
        <taxon>Pasteurellaceae</taxon>
        <taxon>Pasteurella</taxon>
    </lineage>
</organism>
<reference evidence="1 2" key="1">
    <citation type="submission" date="2012-03" db="EMBL/GenBank/DDBJ databases">
        <authorList>
            <person name="Harkins D.M."/>
            <person name="Madupu R."/>
            <person name="Durkin A.S."/>
            <person name="Torralba M."/>
            <person name="Methe B."/>
            <person name="Sutton G.G."/>
            <person name="Nelson K.E."/>
        </authorList>
    </citation>
    <scope>NUCLEOTIDE SEQUENCE [LARGE SCALE GENOMIC DNA]</scope>
    <source>
        <strain evidence="1 2">CCUG 2042</strain>
    </source>
</reference>
<dbReference type="Proteomes" id="UP000006457">
    <property type="component" value="Unassembled WGS sequence"/>
</dbReference>
<evidence type="ECO:0000313" key="2">
    <source>
        <dbReference type="Proteomes" id="UP000006457"/>
    </source>
</evidence>
<dbReference type="RefSeq" id="WP_005758270.1">
    <property type="nucleotide sequence ID" value="NZ_AJSX01000003.1"/>
</dbReference>
<name>I3DK91_9PAST</name>
<proteinExistence type="predicted"/>
<evidence type="ECO:0000313" key="1">
    <source>
        <dbReference type="EMBL" id="EIJ72134.1"/>
    </source>
</evidence>
<dbReference type="PATRIC" id="fig|1095749.3.peg.17"/>
<gene>
    <name evidence="1" type="ORF">HMPREF1052_2053</name>
</gene>
<dbReference type="EMBL" id="AJSX01000003">
    <property type="protein sequence ID" value="EIJ72134.1"/>
    <property type="molecule type" value="Genomic_DNA"/>
</dbReference>
<protein>
    <submittedName>
        <fullName evidence="1">Uncharacterized protein</fullName>
    </submittedName>
</protein>
<accession>I3DK91</accession>